<feature type="compositionally biased region" description="Low complexity" evidence="1">
    <location>
        <begin position="169"/>
        <end position="182"/>
    </location>
</feature>
<proteinExistence type="predicted"/>
<reference evidence="2 3" key="1">
    <citation type="submission" date="2020-04" db="EMBL/GenBank/DDBJ databases">
        <title>Perkinsus chesapeaki whole genome sequence.</title>
        <authorList>
            <person name="Bogema D.R."/>
        </authorList>
    </citation>
    <scope>NUCLEOTIDE SEQUENCE [LARGE SCALE GENOMIC DNA]</scope>
    <source>
        <strain evidence="2">ATCC PRA-425</strain>
    </source>
</reference>
<dbReference type="EMBL" id="JAAPAO010000266">
    <property type="protein sequence ID" value="KAF4665262.1"/>
    <property type="molecule type" value="Genomic_DNA"/>
</dbReference>
<comment type="caution">
    <text evidence="2">The sequence shown here is derived from an EMBL/GenBank/DDBJ whole genome shotgun (WGS) entry which is preliminary data.</text>
</comment>
<sequence length="265" mass="29425">MSSEAPVATAQPPTTTVYQQPMYSVVQPQGVSYVPSEFQAQTVMDPESIKHQKTQSLSMLDSQLNMAMQTCKSDYEQAKQQIALRANFDLQAATSAVEQSRQQALFALDQQHQQRRMEIEQRAQEQRMQIESTASQLCMQAQQQKLQKEMSDRMAKLQKEQAEREAKAQQTMPTLPPQTTTTGSYVPPLQYSTIPALMPQPIYTSADGGVTTTYSNTGNTYSSYPASHGYQTGGFPSYMGQPQVIRTVRVVSDTQSAQPTTTVSS</sequence>
<accession>A0A7J6M138</accession>
<gene>
    <name evidence="2" type="ORF">FOL47_004685</name>
</gene>
<dbReference type="AlphaFoldDB" id="A0A7J6M138"/>
<feature type="region of interest" description="Disordered" evidence="1">
    <location>
        <begin position="160"/>
        <end position="185"/>
    </location>
</feature>
<evidence type="ECO:0000313" key="3">
    <source>
        <dbReference type="Proteomes" id="UP000591131"/>
    </source>
</evidence>
<evidence type="ECO:0000256" key="1">
    <source>
        <dbReference type="SAM" id="MobiDB-lite"/>
    </source>
</evidence>
<organism evidence="2 3">
    <name type="scientific">Perkinsus chesapeaki</name>
    <name type="common">Clam parasite</name>
    <name type="synonym">Perkinsus andrewsi</name>
    <dbReference type="NCBI Taxonomy" id="330153"/>
    <lineage>
        <taxon>Eukaryota</taxon>
        <taxon>Sar</taxon>
        <taxon>Alveolata</taxon>
        <taxon>Perkinsozoa</taxon>
        <taxon>Perkinsea</taxon>
        <taxon>Perkinsida</taxon>
        <taxon>Perkinsidae</taxon>
        <taxon>Perkinsus</taxon>
    </lineage>
</organism>
<dbReference type="Proteomes" id="UP000591131">
    <property type="component" value="Unassembled WGS sequence"/>
</dbReference>
<protein>
    <submittedName>
        <fullName evidence="2">Uncharacterized protein</fullName>
    </submittedName>
</protein>
<name>A0A7J6M138_PERCH</name>
<evidence type="ECO:0000313" key="2">
    <source>
        <dbReference type="EMBL" id="KAF4665262.1"/>
    </source>
</evidence>
<keyword evidence="3" id="KW-1185">Reference proteome</keyword>
<dbReference type="OrthoDB" id="442671at2759"/>